<feature type="compositionally biased region" description="Polar residues" evidence="1">
    <location>
        <begin position="257"/>
        <end position="273"/>
    </location>
</feature>
<dbReference type="GO" id="GO:0042834">
    <property type="term" value="F:peptidoglycan binding"/>
    <property type="evidence" value="ECO:0007669"/>
    <property type="project" value="InterPro"/>
</dbReference>
<dbReference type="Proteomes" id="UP000017670">
    <property type="component" value="Unassembled WGS sequence"/>
</dbReference>
<dbReference type="PATRIC" id="fig|1217648.3.peg.1473"/>
<name>N9E9E8_9GAMM</name>
<dbReference type="PROSITE" id="PS51257">
    <property type="entry name" value="PROKAR_LIPOPROTEIN"/>
    <property type="match status" value="1"/>
</dbReference>
<protein>
    <recommendedName>
        <fullName evidence="5">SPOR domain-containing protein</fullName>
    </recommendedName>
</protein>
<keyword evidence="2" id="KW-0472">Membrane</keyword>
<evidence type="ECO:0000313" key="3">
    <source>
        <dbReference type="EMBL" id="ENW07038.1"/>
    </source>
</evidence>
<dbReference type="STRING" id="262668.GCA_000931715_01629"/>
<proteinExistence type="predicted"/>
<evidence type="ECO:0000256" key="1">
    <source>
        <dbReference type="SAM" id="MobiDB-lite"/>
    </source>
</evidence>
<gene>
    <name evidence="3" type="ORF">F933_01498</name>
</gene>
<dbReference type="RefSeq" id="WP_005059936.1">
    <property type="nucleotide sequence ID" value="NZ_KB849765.1"/>
</dbReference>
<reference evidence="3 4" key="1">
    <citation type="submission" date="2013-02" db="EMBL/GenBank/DDBJ databases">
        <title>The Genome Sequence of Acinetobacter beijerinckii CIP 110307.</title>
        <authorList>
            <consortium name="The Broad Institute Genome Sequencing Platform"/>
            <consortium name="The Broad Institute Genome Sequencing Center for Infectious Disease"/>
            <person name="Cerqueira G."/>
            <person name="Feldgarden M."/>
            <person name="Courvalin P."/>
            <person name="Perichon B."/>
            <person name="Grillot-Courvalin C."/>
            <person name="Clermont D."/>
            <person name="Rocha E."/>
            <person name="Yoon E.-J."/>
            <person name="Nemec A."/>
            <person name="Walker B."/>
            <person name="Young S.K."/>
            <person name="Zeng Q."/>
            <person name="Gargeya S."/>
            <person name="Fitzgerald M."/>
            <person name="Haas B."/>
            <person name="Abouelleil A."/>
            <person name="Alvarado L."/>
            <person name="Arachchi H.M."/>
            <person name="Berlin A.M."/>
            <person name="Chapman S.B."/>
            <person name="Dewar J."/>
            <person name="Goldberg J."/>
            <person name="Griggs A."/>
            <person name="Gujja S."/>
            <person name="Hansen M."/>
            <person name="Howarth C."/>
            <person name="Imamovic A."/>
            <person name="Larimer J."/>
            <person name="McCowan C."/>
            <person name="Murphy C."/>
            <person name="Neiman D."/>
            <person name="Pearson M."/>
            <person name="Priest M."/>
            <person name="Roberts A."/>
            <person name="Saif S."/>
            <person name="Shea T."/>
            <person name="Sisk P."/>
            <person name="Sykes S."/>
            <person name="Wortman J."/>
            <person name="Nusbaum C."/>
            <person name="Birren B."/>
        </authorList>
    </citation>
    <scope>NUCLEOTIDE SEQUENCE [LARGE SCALE GENOMIC DNA]</scope>
    <source>
        <strain evidence="3 4">CIP 110307</strain>
    </source>
</reference>
<dbReference type="HOGENOM" id="CLU_082933_0_0_6"/>
<dbReference type="EMBL" id="APQL01000005">
    <property type="protein sequence ID" value="ENW07038.1"/>
    <property type="molecule type" value="Genomic_DNA"/>
</dbReference>
<keyword evidence="4" id="KW-1185">Reference proteome</keyword>
<feature type="region of interest" description="Disordered" evidence="1">
    <location>
        <begin position="230"/>
        <end position="293"/>
    </location>
</feature>
<organism evidence="3 4">
    <name type="scientific">Acinetobacter beijerinckii CIP 110307</name>
    <dbReference type="NCBI Taxonomy" id="1217648"/>
    <lineage>
        <taxon>Bacteria</taxon>
        <taxon>Pseudomonadati</taxon>
        <taxon>Pseudomonadota</taxon>
        <taxon>Gammaproteobacteria</taxon>
        <taxon>Moraxellales</taxon>
        <taxon>Moraxellaceae</taxon>
        <taxon>Acinetobacter</taxon>
    </lineage>
</organism>
<accession>N9E9E8</accession>
<dbReference type="Gene3D" id="3.30.70.1070">
    <property type="entry name" value="Sporulation related repeat"/>
    <property type="match status" value="1"/>
</dbReference>
<evidence type="ECO:0000256" key="2">
    <source>
        <dbReference type="SAM" id="Phobius"/>
    </source>
</evidence>
<sequence length="293" mass="33093">MTASRSIWQNIQQYSWLVFAIACLVAALVFWAVTDSDALTEVEPQSKSEVQVQIQPEKVTAMTHLGALSDEVQPLDLSTRVVVSNEHAPEFRGTKFIKENQRQWTMEIFRSSDEAIVKNFLLNRADRKQFLYFRLSGEDQAEQYVLSYGVFSNDEEAKRRFNQLALQLPQTIQPKAQQLSVYSEFVNDLGADEMKSAANQLYAIQLKPAALPKIDETLLLGNQTQKTIAPEMARDASTSVRTTVTQRDAEGNIVNVKRSQTELPRNEPSSAQNAEKLKESSDSSRREVSDPFN</sequence>
<feature type="compositionally biased region" description="Polar residues" evidence="1">
    <location>
        <begin position="236"/>
        <end position="246"/>
    </location>
</feature>
<dbReference type="InterPro" id="IPR036680">
    <property type="entry name" value="SPOR-like_sf"/>
</dbReference>
<evidence type="ECO:0000313" key="4">
    <source>
        <dbReference type="Proteomes" id="UP000017670"/>
    </source>
</evidence>
<feature type="compositionally biased region" description="Basic and acidic residues" evidence="1">
    <location>
        <begin position="275"/>
        <end position="293"/>
    </location>
</feature>
<comment type="caution">
    <text evidence="3">The sequence shown here is derived from an EMBL/GenBank/DDBJ whole genome shotgun (WGS) entry which is preliminary data.</text>
</comment>
<evidence type="ECO:0008006" key="5">
    <source>
        <dbReference type="Google" id="ProtNLM"/>
    </source>
</evidence>
<dbReference type="AlphaFoldDB" id="N9E9E8"/>
<dbReference type="eggNOG" id="ENOG5032ZVD">
    <property type="taxonomic scope" value="Bacteria"/>
</dbReference>
<dbReference type="GeneID" id="29856279"/>
<keyword evidence="2" id="KW-0812">Transmembrane</keyword>
<feature type="transmembrane region" description="Helical" evidence="2">
    <location>
        <begin position="14"/>
        <end position="33"/>
    </location>
</feature>
<keyword evidence="2" id="KW-1133">Transmembrane helix</keyword>